<dbReference type="GO" id="GO:0003677">
    <property type="term" value="F:DNA binding"/>
    <property type="evidence" value="ECO:0007669"/>
    <property type="project" value="UniProtKB-KW"/>
</dbReference>
<feature type="domain" description="Cyclic nucleotide-binding" evidence="5">
    <location>
        <begin position="25"/>
        <end position="126"/>
    </location>
</feature>
<dbReference type="Gene3D" id="1.10.10.10">
    <property type="entry name" value="Winged helix-like DNA-binding domain superfamily/Winged helix DNA-binding domain"/>
    <property type="match status" value="1"/>
</dbReference>
<keyword evidence="3" id="KW-0010">Activator</keyword>
<proteinExistence type="predicted"/>
<evidence type="ECO:0000256" key="2">
    <source>
        <dbReference type="ARBA" id="ARBA00023125"/>
    </source>
</evidence>
<dbReference type="EMBL" id="BJYM01000003">
    <property type="protein sequence ID" value="GEN86116.1"/>
    <property type="molecule type" value="Genomic_DNA"/>
</dbReference>
<keyword evidence="1" id="KW-0805">Transcription regulation</keyword>
<dbReference type="GO" id="GO:0003700">
    <property type="term" value="F:DNA-binding transcription factor activity"/>
    <property type="evidence" value="ECO:0007669"/>
    <property type="project" value="TreeGrafter"/>
</dbReference>
<protein>
    <submittedName>
        <fullName evidence="7">Transcriptional regulator YeiL</fullName>
    </submittedName>
</protein>
<comment type="caution">
    <text evidence="7">The sequence shown here is derived from an EMBL/GenBank/DDBJ whole genome shotgun (WGS) entry which is preliminary data.</text>
</comment>
<dbReference type="InterPro" id="IPR018490">
    <property type="entry name" value="cNMP-bd_dom_sf"/>
</dbReference>
<evidence type="ECO:0000313" key="8">
    <source>
        <dbReference type="Proteomes" id="UP000321558"/>
    </source>
</evidence>
<dbReference type="CDD" id="cd00038">
    <property type="entry name" value="CAP_ED"/>
    <property type="match status" value="1"/>
</dbReference>
<dbReference type="PROSITE" id="PS51063">
    <property type="entry name" value="HTH_CRP_2"/>
    <property type="match status" value="1"/>
</dbReference>
<dbReference type="InterPro" id="IPR036388">
    <property type="entry name" value="WH-like_DNA-bd_sf"/>
</dbReference>
<dbReference type="Proteomes" id="UP000321558">
    <property type="component" value="Unassembled WGS sequence"/>
</dbReference>
<reference evidence="7 8" key="1">
    <citation type="submission" date="2019-07" db="EMBL/GenBank/DDBJ databases">
        <title>Whole genome shotgun sequence of Oceanobacillus sojae NBRC 105379.</title>
        <authorList>
            <person name="Hosoyama A."/>
            <person name="Uohara A."/>
            <person name="Ohji S."/>
            <person name="Ichikawa N."/>
        </authorList>
    </citation>
    <scope>NUCLEOTIDE SEQUENCE [LARGE SCALE GENOMIC DNA]</scope>
    <source>
        <strain evidence="7 8">NBRC 105379</strain>
    </source>
</reference>
<dbReference type="STRING" id="582851.GCA_900162665_04329"/>
<dbReference type="InterPro" id="IPR000595">
    <property type="entry name" value="cNMP-bd_dom"/>
</dbReference>
<dbReference type="InterPro" id="IPR036390">
    <property type="entry name" value="WH_DNA-bd_sf"/>
</dbReference>
<name>A0A511ZF85_9BACI</name>
<keyword evidence="4" id="KW-0804">Transcription</keyword>
<dbReference type="SUPFAM" id="SSF46785">
    <property type="entry name" value="Winged helix' DNA-binding domain"/>
    <property type="match status" value="1"/>
</dbReference>
<evidence type="ECO:0000259" key="6">
    <source>
        <dbReference type="PROSITE" id="PS51063"/>
    </source>
</evidence>
<dbReference type="Pfam" id="PF13545">
    <property type="entry name" value="HTH_Crp_2"/>
    <property type="match status" value="1"/>
</dbReference>
<evidence type="ECO:0000256" key="3">
    <source>
        <dbReference type="ARBA" id="ARBA00023159"/>
    </source>
</evidence>
<dbReference type="InterPro" id="IPR014710">
    <property type="entry name" value="RmlC-like_jellyroll"/>
</dbReference>
<dbReference type="PROSITE" id="PS50042">
    <property type="entry name" value="CNMP_BINDING_3"/>
    <property type="match status" value="1"/>
</dbReference>
<dbReference type="SMART" id="SM00100">
    <property type="entry name" value="cNMP"/>
    <property type="match status" value="1"/>
</dbReference>
<dbReference type="InterPro" id="IPR050397">
    <property type="entry name" value="Env_Response_Regulators"/>
</dbReference>
<dbReference type="GO" id="GO:0005829">
    <property type="term" value="C:cytosol"/>
    <property type="evidence" value="ECO:0007669"/>
    <property type="project" value="TreeGrafter"/>
</dbReference>
<sequence>MELSQFAAIYNYLIPNTVEKEVTIRTYISNEYILTAGEEIDGFYFLISGKYFVSSQEITGKELLLRYCQAPAVMGDIEILEDCVIQSNCVAAEPCSFVFIPKQAYEKELKYDAAFTQILLKELAYKLRTCTISSRVNALSPANVRLAAFLCTIASGSNSKASYITTKNMEETAALIGTTKRHVNRILKQWIAQEIVERENDQIRVLQRDKLKEISEDVRFE</sequence>
<feature type="domain" description="HTH crp-type" evidence="6">
    <location>
        <begin position="140"/>
        <end position="209"/>
    </location>
</feature>
<dbReference type="InterPro" id="IPR012318">
    <property type="entry name" value="HTH_CRP"/>
</dbReference>
<evidence type="ECO:0000256" key="1">
    <source>
        <dbReference type="ARBA" id="ARBA00023015"/>
    </source>
</evidence>
<gene>
    <name evidence="7" type="ORF">OSO01_08550</name>
</gene>
<evidence type="ECO:0000256" key="4">
    <source>
        <dbReference type="ARBA" id="ARBA00023163"/>
    </source>
</evidence>
<evidence type="ECO:0000259" key="5">
    <source>
        <dbReference type="PROSITE" id="PS50042"/>
    </source>
</evidence>
<dbReference type="SUPFAM" id="SSF51206">
    <property type="entry name" value="cAMP-binding domain-like"/>
    <property type="match status" value="1"/>
</dbReference>
<dbReference type="OrthoDB" id="581021at2"/>
<dbReference type="PANTHER" id="PTHR24567">
    <property type="entry name" value="CRP FAMILY TRANSCRIPTIONAL REGULATORY PROTEIN"/>
    <property type="match status" value="1"/>
</dbReference>
<dbReference type="AlphaFoldDB" id="A0A511ZF85"/>
<evidence type="ECO:0000313" key="7">
    <source>
        <dbReference type="EMBL" id="GEN86116.1"/>
    </source>
</evidence>
<organism evidence="7 8">
    <name type="scientific">Oceanobacillus sojae</name>
    <dbReference type="NCBI Taxonomy" id="582851"/>
    <lineage>
        <taxon>Bacteria</taxon>
        <taxon>Bacillati</taxon>
        <taxon>Bacillota</taxon>
        <taxon>Bacilli</taxon>
        <taxon>Bacillales</taxon>
        <taxon>Bacillaceae</taxon>
        <taxon>Oceanobacillus</taxon>
    </lineage>
</organism>
<dbReference type="RefSeq" id="WP_147209022.1">
    <property type="nucleotide sequence ID" value="NZ_BJYM01000003.1"/>
</dbReference>
<dbReference type="Pfam" id="PF00027">
    <property type="entry name" value="cNMP_binding"/>
    <property type="match status" value="1"/>
</dbReference>
<keyword evidence="8" id="KW-1185">Reference proteome</keyword>
<keyword evidence="2" id="KW-0238">DNA-binding</keyword>
<accession>A0A511ZF85</accession>
<dbReference type="PANTHER" id="PTHR24567:SF26">
    <property type="entry name" value="REGULATORY PROTEIN YEIL"/>
    <property type="match status" value="1"/>
</dbReference>
<dbReference type="Gene3D" id="2.60.120.10">
    <property type="entry name" value="Jelly Rolls"/>
    <property type="match status" value="1"/>
</dbReference>